<dbReference type="GO" id="GO:0005737">
    <property type="term" value="C:cytoplasm"/>
    <property type="evidence" value="ECO:0007669"/>
    <property type="project" value="UniProtKB-ARBA"/>
</dbReference>
<dbReference type="PANTHER" id="PTHR46491:SF3">
    <property type="entry name" value="CDGSH IRON-SULFUR DOMAIN-CONTAINING PROTEIN 3, MITOCHONDRIAL"/>
    <property type="match status" value="1"/>
</dbReference>
<sequence length="83" mass="9125">MSDDKPVVASKTPFSVMVEAGKNYFWCACGRSDNQPFCDGSHKGTGFTPVKFEAEKKEWVWFCGCKQTGNAPLCDGTHKTLGE</sequence>
<dbReference type="InterPro" id="IPR042216">
    <property type="entry name" value="MitoNEET_CISD"/>
</dbReference>
<feature type="domain" description="Iron-binding zinc finger CDGSH type" evidence="5">
    <location>
        <begin position="11"/>
        <end position="48"/>
    </location>
</feature>
<gene>
    <name evidence="6" type="ORF">Msub_13027</name>
</gene>
<evidence type="ECO:0000256" key="3">
    <source>
        <dbReference type="ARBA" id="ARBA00023004"/>
    </source>
</evidence>
<keyword evidence="3" id="KW-0408">Iron</keyword>
<dbReference type="Gene3D" id="3.40.5.90">
    <property type="entry name" value="CDGSH iron-sulfur domain, mitoNEET-type"/>
    <property type="match status" value="2"/>
</dbReference>
<dbReference type="EMBL" id="LFBU01000001">
    <property type="protein sequence ID" value="KMQ76813.1"/>
    <property type="molecule type" value="Genomic_DNA"/>
</dbReference>
<dbReference type="InterPro" id="IPR018967">
    <property type="entry name" value="FeS-contain_CDGSH-typ"/>
</dbReference>
<reference evidence="6 7" key="1">
    <citation type="submission" date="2015-06" db="EMBL/GenBank/DDBJ databases">
        <title>Marinobacter subterrani, a genetically tractable neutrophilic iron-oxidizing strain isolated from the Soudan Iron Mine.</title>
        <authorList>
            <person name="Bonis B.M."/>
            <person name="Gralnick J.A."/>
        </authorList>
    </citation>
    <scope>NUCLEOTIDE SEQUENCE [LARGE SCALE GENOMIC DNA]</scope>
    <source>
        <strain evidence="6 7">JG233</strain>
    </source>
</reference>
<organism evidence="6 7">
    <name type="scientific">Marinobacter subterrani</name>
    <dbReference type="NCBI Taxonomy" id="1658765"/>
    <lineage>
        <taxon>Bacteria</taxon>
        <taxon>Pseudomonadati</taxon>
        <taxon>Pseudomonadota</taxon>
        <taxon>Gammaproteobacteria</taxon>
        <taxon>Pseudomonadales</taxon>
        <taxon>Marinobacteraceae</taxon>
        <taxon>Marinobacter</taxon>
    </lineage>
</organism>
<evidence type="ECO:0000256" key="4">
    <source>
        <dbReference type="ARBA" id="ARBA00023014"/>
    </source>
</evidence>
<dbReference type="InterPro" id="IPR052950">
    <property type="entry name" value="CISD"/>
</dbReference>
<accession>A0A0J7JE98</accession>
<dbReference type="GO" id="GO:0051537">
    <property type="term" value="F:2 iron, 2 sulfur cluster binding"/>
    <property type="evidence" value="ECO:0007669"/>
    <property type="project" value="UniProtKB-KW"/>
</dbReference>
<evidence type="ECO:0000256" key="2">
    <source>
        <dbReference type="ARBA" id="ARBA00022723"/>
    </source>
</evidence>
<keyword evidence="1" id="KW-0001">2Fe-2S</keyword>
<dbReference type="Pfam" id="PF09360">
    <property type="entry name" value="zf-CDGSH"/>
    <property type="match status" value="2"/>
</dbReference>
<protein>
    <submittedName>
        <fullName evidence="6">Iron-binding zinc finger CDGSH type</fullName>
    </submittedName>
</protein>
<dbReference type="OrthoDB" id="9795032at2"/>
<name>A0A0J7JE98_9GAMM</name>
<keyword evidence="2" id="KW-0479">Metal-binding</keyword>
<keyword evidence="7" id="KW-1185">Reference proteome</keyword>
<dbReference type="Proteomes" id="UP000036102">
    <property type="component" value="Unassembled WGS sequence"/>
</dbReference>
<dbReference type="PATRIC" id="fig|1658765.3.peg.3054"/>
<evidence type="ECO:0000313" key="6">
    <source>
        <dbReference type="EMBL" id="KMQ76813.1"/>
    </source>
</evidence>
<dbReference type="AlphaFoldDB" id="A0A0J7JE98"/>
<dbReference type="GO" id="GO:0046872">
    <property type="term" value="F:metal ion binding"/>
    <property type="evidence" value="ECO:0007669"/>
    <property type="project" value="UniProtKB-KW"/>
</dbReference>
<evidence type="ECO:0000313" key="7">
    <source>
        <dbReference type="Proteomes" id="UP000036102"/>
    </source>
</evidence>
<dbReference type="PANTHER" id="PTHR46491">
    <property type="entry name" value="CDGSH IRON SULFUR DOMAIN PROTEIN HOMOLOG"/>
    <property type="match status" value="1"/>
</dbReference>
<evidence type="ECO:0000256" key="1">
    <source>
        <dbReference type="ARBA" id="ARBA00022714"/>
    </source>
</evidence>
<evidence type="ECO:0000259" key="5">
    <source>
        <dbReference type="SMART" id="SM00704"/>
    </source>
</evidence>
<comment type="caution">
    <text evidence="6">The sequence shown here is derived from an EMBL/GenBank/DDBJ whole genome shotgun (WGS) entry which is preliminary data.</text>
</comment>
<proteinExistence type="predicted"/>
<keyword evidence="4" id="KW-0411">Iron-sulfur</keyword>
<dbReference type="RefSeq" id="WP_048496736.1">
    <property type="nucleotide sequence ID" value="NZ_LFBU01000001.1"/>
</dbReference>
<feature type="domain" description="Iron-binding zinc finger CDGSH type" evidence="5">
    <location>
        <begin position="49"/>
        <end position="83"/>
    </location>
</feature>
<dbReference type="SMART" id="SM00704">
    <property type="entry name" value="ZnF_CDGSH"/>
    <property type="match status" value="2"/>
</dbReference>
<dbReference type="STRING" id="1658765.Msub_13027"/>